<dbReference type="InterPro" id="IPR004364">
    <property type="entry name" value="Aa-tRNA-synt_II"/>
</dbReference>
<reference evidence="10 11" key="1">
    <citation type="journal article" date="2016" name="Nat. Commun.">
        <title>Thousands of microbial genomes shed light on interconnected biogeochemical processes in an aquifer system.</title>
        <authorList>
            <person name="Anantharaman K."/>
            <person name="Brown C.T."/>
            <person name="Hug L.A."/>
            <person name="Sharon I."/>
            <person name="Castelle C.J."/>
            <person name="Probst A.J."/>
            <person name="Thomas B.C."/>
            <person name="Singh A."/>
            <person name="Wilkins M.J."/>
            <person name="Karaoz U."/>
            <person name="Brodie E.L."/>
            <person name="Williams K.H."/>
            <person name="Hubbard S.S."/>
            <person name="Banfield J.F."/>
        </authorList>
    </citation>
    <scope>NUCLEOTIDE SEQUENCE [LARGE SCALE GENOMIC DNA]</scope>
</reference>
<dbReference type="NCBIfam" id="NF001756">
    <property type="entry name" value="PRK00484.1"/>
    <property type="match status" value="1"/>
</dbReference>
<comment type="similarity">
    <text evidence="7">Belongs to the class-II aminoacyl-tRNA synthetase family.</text>
</comment>
<evidence type="ECO:0000313" key="11">
    <source>
        <dbReference type="Proteomes" id="UP000178168"/>
    </source>
</evidence>
<comment type="caution">
    <text evidence="10">The sequence shown here is derived from an EMBL/GenBank/DDBJ whole genome shotgun (WGS) entry which is preliminary data.</text>
</comment>
<keyword evidence="7" id="KW-0648">Protein biosynthesis</keyword>
<protein>
    <recommendedName>
        <fullName evidence="7">Lysine--tRNA ligase</fullName>
        <ecNumber evidence="7">6.1.1.6</ecNumber>
    </recommendedName>
    <alternativeName>
        <fullName evidence="7">Lysyl-tRNA synthetase</fullName>
        <shortName evidence="7">LysRS</shortName>
    </alternativeName>
</protein>
<dbReference type="CDD" id="cd00775">
    <property type="entry name" value="LysRS_core"/>
    <property type="match status" value="1"/>
</dbReference>
<evidence type="ECO:0000256" key="5">
    <source>
        <dbReference type="ARBA" id="ARBA00023146"/>
    </source>
</evidence>
<evidence type="ECO:0000259" key="9">
    <source>
        <dbReference type="PROSITE" id="PS50862"/>
    </source>
</evidence>
<keyword evidence="3 7" id="KW-0547">Nucleotide-binding</keyword>
<dbReference type="EMBL" id="MHUZ01000035">
    <property type="protein sequence ID" value="OHA84727.1"/>
    <property type="molecule type" value="Genomic_DNA"/>
</dbReference>
<dbReference type="InterPro" id="IPR006195">
    <property type="entry name" value="aa-tRNA-synth_II"/>
</dbReference>
<feature type="binding site" evidence="7">
    <location>
        <position position="406"/>
    </location>
    <ligand>
        <name>Mg(2+)</name>
        <dbReference type="ChEBI" id="CHEBI:18420"/>
        <label>2</label>
    </ligand>
</feature>
<dbReference type="CDD" id="cd04322">
    <property type="entry name" value="LysRS_N"/>
    <property type="match status" value="1"/>
</dbReference>
<evidence type="ECO:0000256" key="1">
    <source>
        <dbReference type="ARBA" id="ARBA00022598"/>
    </source>
</evidence>
<dbReference type="NCBIfam" id="TIGR00499">
    <property type="entry name" value="lysS_bact"/>
    <property type="match status" value="1"/>
</dbReference>
<sequence length="489" mass="55485">MATLPELRAERIKKLELLKEAGMDAYPVTTPSRIDIADAAAKFATLTRSKKKIALSGRIMSVRGQGALMFFDLSDGTGTFQGMLKKGETDEQVMELFAKTIDRGDFIWVKGTPFLTKTKAKTILVTEWTMLSKSLRPLPDKWAGLQDVEERFRRRYLDTLMADDVRERFIMRSRMVSALREFLDGAGYLEVETAMLQSHAGGATAEPFTTHHNALDIDLYLRIAPELFLKRLLVGGFPKVYEIGRNFRNEGIDVTHNPEFTMLEFYASYADAREMRAVTEKLFAHVAKKLFGKTKVTIGETAYDFKKSFATISFYDLLRRYALVSDPENARIEDLRLAAEQFGIEVEKGAPREKILDDIYKKTCRPKLLQPTFVVDYPVNYLPLAKRSPQDPALVDAFQLVVGGIEIVKAFSELNDPIDQAQRFETQDARRKEGDREAQTSDQEFLEAMEYGMPPAGGVGIGIERLALFFLGEHNIREVILFPTMRPRE</sequence>
<dbReference type="PANTHER" id="PTHR42918:SF15">
    <property type="entry name" value="LYSINE--TRNA LIGASE, CHLOROPLASTIC_MITOCHONDRIAL"/>
    <property type="match status" value="1"/>
</dbReference>
<dbReference type="PRINTS" id="PR00982">
    <property type="entry name" value="TRNASYNTHLYS"/>
</dbReference>
<feature type="domain" description="Aminoacyl-transfer RNA synthetases class-II family profile" evidence="9">
    <location>
        <begin position="169"/>
        <end position="487"/>
    </location>
</feature>
<organism evidence="10 11">
    <name type="scientific">Candidatus Yonathbacteria bacterium RIFOXYD1_FULL_52_36</name>
    <dbReference type="NCBI Taxonomy" id="1802730"/>
    <lineage>
        <taxon>Bacteria</taxon>
        <taxon>Candidatus Yonathiibacteriota</taxon>
    </lineage>
</organism>
<dbReference type="HAMAP" id="MF_00252">
    <property type="entry name" value="Lys_tRNA_synth_class2"/>
    <property type="match status" value="1"/>
</dbReference>
<evidence type="ECO:0000256" key="3">
    <source>
        <dbReference type="ARBA" id="ARBA00022741"/>
    </source>
</evidence>
<dbReference type="Pfam" id="PF00152">
    <property type="entry name" value="tRNA-synt_2"/>
    <property type="match status" value="1"/>
</dbReference>
<keyword evidence="2 7" id="KW-0479">Metal-binding</keyword>
<dbReference type="Gene3D" id="2.40.50.140">
    <property type="entry name" value="Nucleic acid-binding proteins"/>
    <property type="match status" value="1"/>
</dbReference>
<dbReference type="STRING" id="1802730.A2591_03340"/>
<evidence type="ECO:0000256" key="4">
    <source>
        <dbReference type="ARBA" id="ARBA00022840"/>
    </source>
</evidence>
<comment type="caution">
    <text evidence="7">Lacks conserved residue(s) required for the propagation of feature annotation.</text>
</comment>
<dbReference type="GO" id="GO:0006430">
    <property type="term" value="P:lysyl-tRNA aminoacylation"/>
    <property type="evidence" value="ECO:0007669"/>
    <property type="project" value="UniProtKB-UniRule"/>
</dbReference>
<dbReference type="GO" id="GO:0000049">
    <property type="term" value="F:tRNA binding"/>
    <property type="evidence" value="ECO:0007669"/>
    <property type="project" value="TreeGrafter"/>
</dbReference>
<evidence type="ECO:0000256" key="2">
    <source>
        <dbReference type="ARBA" id="ARBA00022723"/>
    </source>
</evidence>
<dbReference type="InterPro" id="IPR012340">
    <property type="entry name" value="NA-bd_OB-fold"/>
</dbReference>
<keyword evidence="4 7" id="KW-0067">ATP-binding</keyword>
<dbReference type="Proteomes" id="UP000178168">
    <property type="component" value="Unassembled WGS sequence"/>
</dbReference>
<keyword evidence="1 7" id="KW-0436">Ligase</keyword>
<evidence type="ECO:0000313" key="10">
    <source>
        <dbReference type="EMBL" id="OHA84727.1"/>
    </source>
</evidence>
<keyword evidence="7" id="KW-0963">Cytoplasm</keyword>
<dbReference type="InterPro" id="IPR004365">
    <property type="entry name" value="NA-bd_OB_tRNA"/>
</dbReference>
<comment type="subcellular location">
    <subcellularLocation>
        <location evidence="7">Cytoplasm</location>
    </subcellularLocation>
</comment>
<dbReference type="InterPro" id="IPR002313">
    <property type="entry name" value="Lys-tRNA-ligase_II"/>
</dbReference>
<proteinExistence type="inferred from homology"/>
<dbReference type="SUPFAM" id="SSF50249">
    <property type="entry name" value="Nucleic acid-binding proteins"/>
    <property type="match status" value="1"/>
</dbReference>
<dbReference type="Gene3D" id="3.30.930.10">
    <property type="entry name" value="Bira Bifunctional Protein, Domain 2"/>
    <property type="match status" value="1"/>
</dbReference>
<dbReference type="InterPro" id="IPR045864">
    <property type="entry name" value="aa-tRNA-synth_II/BPL/LPL"/>
</dbReference>
<dbReference type="EC" id="6.1.1.6" evidence="7"/>
<dbReference type="InterPro" id="IPR018149">
    <property type="entry name" value="Lys-tRNA-synth_II_C"/>
</dbReference>
<dbReference type="AlphaFoldDB" id="A0A1G2SI09"/>
<gene>
    <name evidence="7" type="primary">lysS</name>
    <name evidence="10" type="ORF">A2591_03340</name>
</gene>
<dbReference type="GO" id="GO:0005524">
    <property type="term" value="F:ATP binding"/>
    <property type="evidence" value="ECO:0007669"/>
    <property type="project" value="UniProtKB-UniRule"/>
</dbReference>
<comment type="cofactor">
    <cofactor evidence="7 8">
        <name>Mg(2+)</name>
        <dbReference type="ChEBI" id="CHEBI:18420"/>
    </cofactor>
    <text evidence="7 8">Binds 3 Mg(2+) ions per subunit.</text>
</comment>
<name>A0A1G2SI09_9BACT</name>
<keyword evidence="5 7" id="KW-0030">Aminoacyl-tRNA synthetase</keyword>
<evidence type="ECO:0000256" key="8">
    <source>
        <dbReference type="RuleBase" id="RU000336"/>
    </source>
</evidence>
<dbReference type="GO" id="GO:0004824">
    <property type="term" value="F:lysine-tRNA ligase activity"/>
    <property type="evidence" value="ECO:0007669"/>
    <property type="project" value="UniProtKB-UniRule"/>
</dbReference>
<comment type="catalytic activity">
    <reaction evidence="6 7 8">
        <text>tRNA(Lys) + L-lysine + ATP = L-lysyl-tRNA(Lys) + AMP + diphosphate</text>
        <dbReference type="Rhea" id="RHEA:20792"/>
        <dbReference type="Rhea" id="RHEA-COMP:9696"/>
        <dbReference type="Rhea" id="RHEA-COMP:9697"/>
        <dbReference type="ChEBI" id="CHEBI:30616"/>
        <dbReference type="ChEBI" id="CHEBI:32551"/>
        <dbReference type="ChEBI" id="CHEBI:33019"/>
        <dbReference type="ChEBI" id="CHEBI:78442"/>
        <dbReference type="ChEBI" id="CHEBI:78529"/>
        <dbReference type="ChEBI" id="CHEBI:456215"/>
        <dbReference type="EC" id="6.1.1.6"/>
    </reaction>
</comment>
<evidence type="ECO:0000256" key="7">
    <source>
        <dbReference type="HAMAP-Rule" id="MF_00252"/>
    </source>
</evidence>
<dbReference type="PANTHER" id="PTHR42918">
    <property type="entry name" value="LYSYL-TRNA SYNTHETASE"/>
    <property type="match status" value="1"/>
</dbReference>
<accession>A0A1G2SI09</accession>
<keyword evidence="7 8" id="KW-0460">Magnesium</keyword>
<feature type="binding site" evidence="7">
    <location>
        <position position="406"/>
    </location>
    <ligand>
        <name>Mg(2+)</name>
        <dbReference type="ChEBI" id="CHEBI:18420"/>
        <label>1</label>
    </ligand>
</feature>
<comment type="subunit">
    <text evidence="7">Homodimer.</text>
</comment>
<dbReference type="GO" id="GO:0005829">
    <property type="term" value="C:cytosol"/>
    <property type="evidence" value="ECO:0007669"/>
    <property type="project" value="TreeGrafter"/>
</dbReference>
<dbReference type="GO" id="GO:0000287">
    <property type="term" value="F:magnesium ion binding"/>
    <property type="evidence" value="ECO:0007669"/>
    <property type="project" value="UniProtKB-UniRule"/>
</dbReference>
<dbReference type="PROSITE" id="PS50862">
    <property type="entry name" value="AA_TRNA_LIGASE_II"/>
    <property type="match status" value="1"/>
</dbReference>
<dbReference type="Pfam" id="PF01336">
    <property type="entry name" value="tRNA_anti-codon"/>
    <property type="match status" value="1"/>
</dbReference>
<dbReference type="InterPro" id="IPR044136">
    <property type="entry name" value="Lys-tRNA-ligase_II_N"/>
</dbReference>
<evidence type="ECO:0000256" key="6">
    <source>
        <dbReference type="ARBA" id="ARBA00048573"/>
    </source>
</evidence>
<dbReference type="SUPFAM" id="SSF55681">
    <property type="entry name" value="Class II aaRS and biotin synthetases"/>
    <property type="match status" value="1"/>
</dbReference>